<accession>A0A974HXP0</accession>
<reference evidence="2" key="1">
    <citation type="journal article" date="2016" name="Nature">
        <title>Genome evolution in the allotetraploid frog Xenopus laevis.</title>
        <authorList>
            <person name="Session A.M."/>
            <person name="Uno Y."/>
            <person name="Kwon T."/>
            <person name="Chapman J.A."/>
            <person name="Toyoda A."/>
            <person name="Takahashi S."/>
            <person name="Fukui A."/>
            <person name="Hikosaka A."/>
            <person name="Suzuki A."/>
            <person name="Kondo M."/>
            <person name="van Heeringen S.J."/>
            <person name="Quigley I."/>
            <person name="Heinz S."/>
            <person name="Ogino H."/>
            <person name="Ochi H."/>
            <person name="Hellsten U."/>
            <person name="Lyons J.B."/>
            <person name="Simakov O."/>
            <person name="Putnam N."/>
            <person name="Stites J."/>
            <person name="Kuroki Y."/>
            <person name="Tanaka T."/>
            <person name="Michiue T."/>
            <person name="Watanabe M."/>
            <person name="Bogdanovic O."/>
            <person name="Lister R."/>
            <person name="Georgiou G."/>
            <person name="Paranjpe S.S."/>
            <person name="van Kruijsbergen I."/>
            <person name="Shu S."/>
            <person name="Carlson J."/>
            <person name="Kinoshita T."/>
            <person name="Ohta Y."/>
            <person name="Mawaribuchi S."/>
            <person name="Jenkins J."/>
            <person name="Grimwood J."/>
            <person name="Schmutz J."/>
            <person name="Mitros T."/>
            <person name="Mozaffari S.V."/>
            <person name="Suzuki Y."/>
            <person name="Haramoto Y."/>
            <person name="Yamamoto T.S."/>
            <person name="Takagi C."/>
            <person name="Heald R."/>
            <person name="Miller K."/>
            <person name="Haudenschild C."/>
            <person name="Kitzman J."/>
            <person name="Nakayama T."/>
            <person name="Izutsu Y."/>
            <person name="Robert J."/>
            <person name="Fortriede J."/>
            <person name="Burns K."/>
            <person name="Lotay V."/>
            <person name="Karimi K."/>
            <person name="Yasuoka Y."/>
            <person name="Dichmann D.S."/>
            <person name="Flajnik M.F."/>
            <person name="Houston D.W."/>
            <person name="Shendure J."/>
            <person name="DuPasquier L."/>
            <person name="Vize P.D."/>
            <person name="Zorn A.M."/>
            <person name="Ito M."/>
            <person name="Marcotte E.M."/>
            <person name="Wallingford J.B."/>
            <person name="Ito Y."/>
            <person name="Asashima M."/>
            <person name="Ueno N."/>
            <person name="Matsuda Y."/>
            <person name="Veenstra G.J."/>
            <person name="Fujiyama A."/>
            <person name="Harland R.M."/>
            <person name="Taira M."/>
            <person name="Rokhsar D.S."/>
        </authorList>
    </citation>
    <scope>NUCLEOTIDE SEQUENCE [LARGE SCALE GENOMIC DNA]</scope>
    <source>
        <strain evidence="2">J</strain>
    </source>
</reference>
<dbReference type="AlphaFoldDB" id="A0A974HXP0"/>
<dbReference type="Proteomes" id="UP000694892">
    <property type="component" value="Chromosome 2L"/>
</dbReference>
<dbReference type="EMBL" id="CM004468">
    <property type="protein sequence ID" value="OCT93993.1"/>
    <property type="molecule type" value="Genomic_DNA"/>
</dbReference>
<sequence>MQCSHERNAYVLNALEIPGDSFSRHPLGPSANTAKGTQTVAVFRCYLHKMFSTLPRDSQWKGNAGEC</sequence>
<proteinExistence type="predicted"/>
<organism evidence="1 2">
    <name type="scientific">Xenopus laevis</name>
    <name type="common">African clawed frog</name>
    <dbReference type="NCBI Taxonomy" id="8355"/>
    <lineage>
        <taxon>Eukaryota</taxon>
        <taxon>Metazoa</taxon>
        <taxon>Chordata</taxon>
        <taxon>Craniata</taxon>
        <taxon>Vertebrata</taxon>
        <taxon>Euteleostomi</taxon>
        <taxon>Amphibia</taxon>
        <taxon>Batrachia</taxon>
        <taxon>Anura</taxon>
        <taxon>Pipoidea</taxon>
        <taxon>Pipidae</taxon>
        <taxon>Xenopodinae</taxon>
        <taxon>Xenopus</taxon>
        <taxon>Xenopus</taxon>
    </lineage>
</organism>
<protein>
    <submittedName>
        <fullName evidence="1">Uncharacterized protein</fullName>
    </submittedName>
</protein>
<gene>
    <name evidence="1" type="ORF">XELAEV_18011656mg</name>
</gene>
<name>A0A974HXP0_XENLA</name>
<evidence type="ECO:0000313" key="2">
    <source>
        <dbReference type="Proteomes" id="UP000694892"/>
    </source>
</evidence>
<evidence type="ECO:0000313" key="1">
    <source>
        <dbReference type="EMBL" id="OCT93993.1"/>
    </source>
</evidence>